<dbReference type="RefSeq" id="WP_045928532.1">
    <property type="nucleotide sequence ID" value="NZ_JBHSZS010000026.1"/>
</dbReference>
<dbReference type="InterPro" id="IPR053163">
    <property type="entry name" value="HTH-type_regulator_Rgg"/>
</dbReference>
<protein>
    <recommendedName>
        <fullName evidence="1">HTH cro/C1-type domain-containing protein</fullName>
    </recommendedName>
</protein>
<dbReference type="CDD" id="cd00093">
    <property type="entry name" value="HTH_XRE"/>
    <property type="match status" value="1"/>
</dbReference>
<organism evidence="2 3">
    <name type="scientific">Lactobacillus kullabergensis</name>
    <dbReference type="NCBI Taxonomy" id="1218493"/>
    <lineage>
        <taxon>Bacteria</taxon>
        <taxon>Bacillati</taxon>
        <taxon>Bacillota</taxon>
        <taxon>Bacilli</taxon>
        <taxon>Lactobacillales</taxon>
        <taxon>Lactobacillaceae</taxon>
        <taxon>Lactobacillus</taxon>
    </lineage>
</organism>
<dbReference type="InterPro" id="IPR011990">
    <property type="entry name" value="TPR-like_helical_dom_sf"/>
</dbReference>
<evidence type="ECO:0000313" key="2">
    <source>
        <dbReference type="EMBL" id="KJY54523.1"/>
    </source>
</evidence>
<gene>
    <name evidence="2" type="ORF">JF76_15460</name>
</gene>
<dbReference type="PANTHER" id="PTHR37038">
    <property type="entry name" value="TRANSCRIPTIONAL REGULATOR-RELATED"/>
    <property type="match status" value="1"/>
</dbReference>
<dbReference type="InterPro" id="IPR010982">
    <property type="entry name" value="Lambda_DNA-bd_dom_sf"/>
</dbReference>
<dbReference type="InterPro" id="IPR001387">
    <property type="entry name" value="Cro/C1-type_HTH"/>
</dbReference>
<dbReference type="GO" id="GO:0003677">
    <property type="term" value="F:DNA binding"/>
    <property type="evidence" value="ECO:0007669"/>
    <property type="project" value="InterPro"/>
</dbReference>
<dbReference type="AlphaFoldDB" id="A0A0F4L8B9"/>
<dbReference type="Pfam" id="PF01381">
    <property type="entry name" value="HTH_3"/>
    <property type="match status" value="1"/>
</dbReference>
<dbReference type="OrthoDB" id="2330104at2"/>
<dbReference type="SUPFAM" id="SSF47413">
    <property type="entry name" value="lambda repressor-like DNA-binding domains"/>
    <property type="match status" value="1"/>
</dbReference>
<feature type="domain" description="HTH cro/C1-type" evidence="1">
    <location>
        <begin position="8"/>
        <end position="61"/>
    </location>
</feature>
<name>A0A0F4L8B9_9LACO</name>
<dbReference type="Proteomes" id="UP000033533">
    <property type="component" value="Unassembled WGS sequence"/>
</dbReference>
<dbReference type="SMART" id="SM00530">
    <property type="entry name" value="HTH_XRE"/>
    <property type="match status" value="1"/>
</dbReference>
<sequence>MNYIGKKLKSLRQELGLTQTEMAAGVISVSFYSKVERGLNDIGVNDFLDILQKHNVSPQNFFGDYKLEKDNKRKVTMLMHKFVRAAYNNDENEINNIIVELKQVKPRTAFIKFSIVQAKLIKNTNNINKIKSLNKNQKNELKRAIFQKDTEENEYHRIILIANIIQIYSLEEATFLMNSILRRYQKIDNLDKKLMLALSVLIVNYVDWCYRRNKIELCYKPLRYLERLPNDIELAFTKIMGLYFGELINGHKKKGEQIKEILYESGYKSIVKRMNK</sequence>
<dbReference type="HOGENOM" id="CLU_072045_3_1_9"/>
<comment type="caution">
    <text evidence="2">The sequence shown here is derived from an EMBL/GenBank/DDBJ whole genome shotgun (WGS) entry which is preliminary data.</text>
</comment>
<evidence type="ECO:0000259" key="1">
    <source>
        <dbReference type="PROSITE" id="PS50943"/>
    </source>
</evidence>
<dbReference type="PATRIC" id="fig|1218493.3.peg.1619"/>
<dbReference type="STRING" id="1218493.JF76_15460"/>
<reference evidence="2 3" key="1">
    <citation type="submission" date="2014-12" db="EMBL/GenBank/DDBJ databases">
        <title>Comparative genomics of the lactic acid bacteria isolated from the honey bee gut.</title>
        <authorList>
            <person name="Ellegaard K.M."/>
            <person name="Tamarit D."/>
            <person name="Javelind E."/>
            <person name="Olofsson T."/>
            <person name="Andersson S.G."/>
            <person name="Vasquez A."/>
        </authorList>
    </citation>
    <scope>NUCLEOTIDE SEQUENCE [LARGE SCALE GENOMIC DNA]</scope>
    <source>
        <strain evidence="2 3">Biut2</strain>
    </source>
</reference>
<accession>A0A0F4L8B9</accession>
<dbReference type="EMBL" id="JXBY01000025">
    <property type="protein sequence ID" value="KJY54523.1"/>
    <property type="molecule type" value="Genomic_DNA"/>
</dbReference>
<evidence type="ECO:0000313" key="3">
    <source>
        <dbReference type="Proteomes" id="UP000033533"/>
    </source>
</evidence>
<dbReference type="Gene3D" id="1.25.40.10">
    <property type="entry name" value="Tetratricopeptide repeat domain"/>
    <property type="match status" value="1"/>
</dbReference>
<dbReference type="PROSITE" id="PS50943">
    <property type="entry name" value="HTH_CROC1"/>
    <property type="match status" value="1"/>
</dbReference>
<proteinExistence type="predicted"/>